<proteinExistence type="predicted"/>
<organism evidence="1 2">
    <name type="scientific">Mesonia phycicola</name>
    <dbReference type="NCBI Taxonomy" id="579105"/>
    <lineage>
        <taxon>Bacteria</taxon>
        <taxon>Pseudomonadati</taxon>
        <taxon>Bacteroidota</taxon>
        <taxon>Flavobacteriia</taxon>
        <taxon>Flavobacteriales</taxon>
        <taxon>Flavobacteriaceae</taxon>
        <taxon>Mesonia</taxon>
    </lineage>
</organism>
<dbReference type="Proteomes" id="UP000184225">
    <property type="component" value="Unassembled WGS sequence"/>
</dbReference>
<reference evidence="1 2" key="1">
    <citation type="submission" date="2016-11" db="EMBL/GenBank/DDBJ databases">
        <authorList>
            <person name="Jaros S."/>
            <person name="Januszkiewicz K."/>
            <person name="Wedrychowicz H."/>
        </authorList>
    </citation>
    <scope>NUCLEOTIDE SEQUENCE [LARGE SCALE GENOMIC DNA]</scope>
    <source>
        <strain evidence="1 2">DSM 21425</strain>
    </source>
</reference>
<accession>A0A1M6GYV4</accession>
<gene>
    <name evidence="1" type="ORF">SAMN04488096_10928</name>
</gene>
<dbReference type="EMBL" id="FQYY01000009">
    <property type="protein sequence ID" value="SHJ15138.1"/>
    <property type="molecule type" value="Genomic_DNA"/>
</dbReference>
<protein>
    <submittedName>
        <fullName evidence="1">Uncharacterized protein</fullName>
    </submittedName>
</protein>
<keyword evidence="2" id="KW-1185">Reference proteome</keyword>
<name>A0A1M6GYV4_9FLAO</name>
<evidence type="ECO:0000313" key="1">
    <source>
        <dbReference type="EMBL" id="SHJ15138.1"/>
    </source>
</evidence>
<dbReference type="STRING" id="579105.SAMN04488096_10928"/>
<sequence length="125" mass="14473">MPKFTSITFTALYLIAMLKPVEPILEYCFNYNYIVETLCVNKDKPSLNCNGKCYLIKQLKSNKSDSKKTNTTQQIQLENYPIGFIEITAIKNPIISITKTRSFYNYLNNYSFLKKNIPFHPPKAS</sequence>
<evidence type="ECO:0000313" key="2">
    <source>
        <dbReference type="Proteomes" id="UP000184225"/>
    </source>
</evidence>
<dbReference type="AlphaFoldDB" id="A0A1M6GYV4"/>